<protein>
    <submittedName>
        <fullName evidence="8">Cytochrome c5</fullName>
    </submittedName>
</protein>
<dbReference type="KEGG" id="tig:THII_0341"/>
<evidence type="ECO:0000313" key="8">
    <source>
        <dbReference type="EMBL" id="BAP54638.1"/>
    </source>
</evidence>
<keyword evidence="5 6" id="KW-0408">Iron</keyword>
<dbReference type="Proteomes" id="UP000031623">
    <property type="component" value="Chromosome"/>
</dbReference>
<dbReference type="InterPro" id="IPR036909">
    <property type="entry name" value="Cyt_c-like_dom_sf"/>
</dbReference>
<dbReference type="EMBL" id="AP014633">
    <property type="protein sequence ID" value="BAP54638.1"/>
    <property type="molecule type" value="Genomic_DNA"/>
</dbReference>
<evidence type="ECO:0000313" key="9">
    <source>
        <dbReference type="Proteomes" id="UP000031623"/>
    </source>
</evidence>
<evidence type="ECO:0000256" key="4">
    <source>
        <dbReference type="ARBA" id="ARBA00022982"/>
    </source>
</evidence>
<dbReference type="PANTHER" id="PTHR40942:SF4">
    <property type="entry name" value="CYTOCHROME C5"/>
    <property type="match status" value="1"/>
</dbReference>
<dbReference type="Gene3D" id="1.10.760.10">
    <property type="entry name" value="Cytochrome c-like domain"/>
    <property type="match status" value="1"/>
</dbReference>
<dbReference type="GO" id="GO:0009055">
    <property type="term" value="F:electron transfer activity"/>
    <property type="evidence" value="ECO:0007669"/>
    <property type="project" value="InterPro"/>
</dbReference>
<feature type="domain" description="Cytochrome c" evidence="7">
    <location>
        <begin position="32"/>
        <end position="113"/>
    </location>
</feature>
<gene>
    <name evidence="8" type="ORF">THII_0341</name>
</gene>
<evidence type="ECO:0000256" key="3">
    <source>
        <dbReference type="ARBA" id="ARBA00022723"/>
    </source>
</evidence>
<proteinExistence type="predicted"/>
<keyword evidence="4" id="KW-0249">Electron transport</keyword>
<evidence type="ECO:0000256" key="1">
    <source>
        <dbReference type="ARBA" id="ARBA00022448"/>
    </source>
</evidence>
<dbReference type="PRINTS" id="PR00607">
    <property type="entry name" value="CYTCHROMECIE"/>
</dbReference>
<organism evidence="8 9">
    <name type="scientific">Thioploca ingrica</name>
    <dbReference type="NCBI Taxonomy" id="40754"/>
    <lineage>
        <taxon>Bacteria</taxon>
        <taxon>Pseudomonadati</taxon>
        <taxon>Pseudomonadota</taxon>
        <taxon>Gammaproteobacteria</taxon>
        <taxon>Thiotrichales</taxon>
        <taxon>Thiotrichaceae</taxon>
        <taxon>Thioploca</taxon>
    </lineage>
</organism>
<dbReference type="GO" id="GO:0005506">
    <property type="term" value="F:iron ion binding"/>
    <property type="evidence" value="ECO:0007669"/>
    <property type="project" value="InterPro"/>
</dbReference>
<evidence type="ECO:0000256" key="2">
    <source>
        <dbReference type="ARBA" id="ARBA00022617"/>
    </source>
</evidence>
<dbReference type="PROSITE" id="PS51007">
    <property type="entry name" value="CYTC"/>
    <property type="match status" value="1"/>
</dbReference>
<dbReference type="GO" id="GO:0020037">
    <property type="term" value="F:heme binding"/>
    <property type="evidence" value="ECO:0007669"/>
    <property type="project" value="InterPro"/>
</dbReference>
<dbReference type="InterPro" id="IPR009056">
    <property type="entry name" value="Cyt_c-like_dom"/>
</dbReference>
<evidence type="ECO:0000256" key="5">
    <source>
        <dbReference type="ARBA" id="ARBA00023004"/>
    </source>
</evidence>
<dbReference type="PANTHER" id="PTHR40942">
    <property type="match status" value="1"/>
</dbReference>
<dbReference type="SUPFAM" id="SSF46626">
    <property type="entry name" value="Cytochrome c"/>
    <property type="match status" value="1"/>
</dbReference>
<evidence type="ECO:0000256" key="6">
    <source>
        <dbReference type="PROSITE-ProRule" id="PRU00433"/>
    </source>
</evidence>
<name>A0A090AAT6_9GAMM</name>
<keyword evidence="1" id="KW-0813">Transport</keyword>
<dbReference type="STRING" id="40754.THII_0341"/>
<dbReference type="HOGENOM" id="CLU_082349_3_1_6"/>
<dbReference type="InterPro" id="IPR002323">
    <property type="entry name" value="Cyt_CIE"/>
</dbReference>
<keyword evidence="3 6" id="KW-0479">Metal-binding</keyword>
<sequence>MTLSTIKDIKKIFLLTMIFTTGCGNKPDLSRFDLVKGEQIYNNTCIACHLAGMSSAAPKIGNQRDWAERINKGMETLFNHSLNGFNDMPPRGGKPNLSDEEMKDAVAYMVSKSW</sequence>
<accession>A0A090AAT6</accession>
<dbReference type="AlphaFoldDB" id="A0A090AAT6"/>
<dbReference type="PROSITE" id="PS51257">
    <property type="entry name" value="PROKAR_LIPOPROTEIN"/>
    <property type="match status" value="1"/>
</dbReference>
<keyword evidence="2 6" id="KW-0349">Heme</keyword>
<keyword evidence="9" id="KW-1185">Reference proteome</keyword>
<evidence type="ECO:0000259" key="7">
    <source>
        <dbReference type="PROSITE" id="PS51007"/>
    </source>
</evidence>
<dbReference type="Pfam" id="PF13442">
    <property type="entry name" value="Cytochrome_CBB3"/>
    <property type="match status" value="1"/>
</dbReference>
<reference evidence="8 9" key="1">
    <citation type="journal article" date="2014" name="ISME J.">
        <title>Ecophysiology of Thioploca ingrica as revealed by the complete genome sequence supplemented with proteomic evidence.</title>
        <authorList>
            <person name="Kojima H."/>
            <person name="Ogura Y."/>
            <person name="Yamamoto N."/>
            <person name="Togashi T."/>
            <person name="Mori H."/>
            <person name="Watanabe T."/>
            <person name="Nemoto F."/>
            <person name="Kurokawa K."/>
            <person name="Hayashi T."/>
            <person name="Fukui M."/>
        </authorList>
    </citation>
    <scope>NUCLEOTIDE SEQUENCE [LARGE SCALE GENOMIC DNA]</scope>
</reference>